<dbReference type="InterPro" id="IPR016047">
    <property type="entry name" value="M23ase_b-sheet_dom"/>
</dbReference>
<comment type="caution">
    <text evidence="2">The sequence shown here is derived from an EMBL/GenBank/DDBJ whole genome shotgun (WGS) entry which is preliminary data.</text>
</comment>
<dbReference type="Pfam" id="PF01551">
    <property type="entry name" value="Peptidase_M23"/>
    <property type="match status" value="1"/>
</dbReference>
<sequence>MRHCFFKRTDSYSVVTSVGIPNRSILIPALLFVYISGITELGAVFERLPLNSLDYSDKHLLRIRDEVKYNLRVSVSNLDQKNLAPLRFLVYKVREKDNFFKIMARTGMDLDTLSSVNQLSSPQDIYPGMELQIPNMRGFYESDETSSSENARKRIASRHRIPLKFLYYDDRRNAWFVPGRGLPKDEKSFFYGMAFSNPLAEEGRVSSRFGKRKDPFTKKDTFHGGIDLAAEKGTPVYASADGIVSFADSKGGYGNLIVLKHRLGYETRYGHLDKILIPEGTKVKKGEQIGEVGKTGRATGFHLHFEVLRNSQKQRPIFRGHV</sequence>
<dbReference type="InterPro" id="IPR018392">
    <property type="entry name" value="LysM"/>
</dbReference>
<keyword evidence="3" id="KW-1185">Reference proteome</keyword>
<dbReference type="InterPro" id="IPR011055">
    <property type="entry name" value="Dup_hybrid_motif"/>
</dbReference>
<evidence type="ECO:0000259" key="1">
    <source>
        <dbReference type="PROSITE" id="PS51782"/>
    </source>
</evidence>
<dbReference type="PANTHER" id="PTHR21666:SF290">
    <property type="entry name" value="PEPTIDASE M23 DOMAIN PROTEIN"/>
    <property type="match status" value="1"/>
</dbReference>
<feature type="domain" description="LysM" evidence="1">
    <location>
        <begin position="89"/>
        <end position="133"/>
    </location>
</feature>
<dbReference type="PANTHER" id="PTHR21666">
    <property type="entry name" value="PEPTIDASE-RELATED"/>
    <property type="match status" value="1"/>
</dbReference>
<evidence type="ECO:0000313" key="3">
    <source>
        <dbReference type="Proteomes" id="UP000094669"/>
    </source>
</evidence>
<dbReference type="Proteomes" id="UP000094669">
    <property type="component" value="Unassembled WGS sequence"/>
</dbReference>
<dbReference type="Gene3D" id="3.10.350.10">
    <property type="entry name" value="LysM domain"/>
    <property type="match status" value="1"/>
</dbReference>
<dbReference type="Pfam" id="PF01476">
    <property type="entry name" value="LysM"/>
    <property type="match status" value="1"/>
</dbReference>
<dbReference type="SMART" id="SM00257">
    <property type="entry name" value="LysM"/>
    <property type="match status" value="1"/>
</dbReference>
<dbReference type="InterPro" id="IPR050570">
    <property type="entry name" value="Cell_wall_metabolism_enzyme"/>
</dbReference>
<name>A0ABX4YLC8_9LEPT</name>
<dbReference type="Gene3D" id="2.70.70.10">
    <property type="entry name" value="Glucose Permease (Domain IIA)"/>
    <property type="match status" value="1"/>
</dbReference>
<gene>
    <name evidence="2" type="ORF">BES34_005830</name>
</gene>
<protein>
    <submittedName>
        <fullName evidence="2">M23 family peptidase</fullName>
    </submittedName>
</protein>
<dbReference type="EMBL" id="MCRM02000004">
    <property type="protein sequence ID" value="PNV76021.1"/>
    <property type="molecule type" value="Genomic_DNA"/>
</dbReference>
<reference evidence="2" key="1">
    <citation type="submission" date="2018-01" db="EMBL/GenBank/DDBJ databases">
        <title>Genomic characterization of Leptospira inadai serogroup Lyme isolated from captured rat in Brazil and comparative analysis with human reference strain.</title>
        <authorList>
            <person name="Moreno L.Z."/>
            <person name="Loureiro A.P."/>
            <person name="Miraglia F."/>
            <person name="Kremer F.S."/>
            <person name="Eslabao M.R."/>
            <person name="Dellagostin O.A."/>
            <person name="Lilenbaum W."/>
            <person name="Moreno A.M."/>
        </authorList>
    </citation>
    <scope>NUCLEOTIDE SEQUENCE [LARGE SCALE GENOMIC DNA]</scope>
    <source>
        <strain evidence="2">M34/99</strain>
    </source>
</reference>
<dbReference type="PROSITE" id="PS51782">
    <property type="entry name" value="LYSM"/>
    <property type="match status" value="1"/>
</dbReference>
<dbReference type="CDD" id="cd12797">
    <property type="entry name" value="M23_peptidase"/>
    <property type="match status" value="1"/>
</dbReference>
<dbReference type="InterPro" id="IPR036779">
    <property type="entry name" value="LysM_dom_sf"/>
</dbReference>
<dbReference type="SUPFAM" id="SSF51261">
    <property type="entry name" value="Duplicated hybrid motif"/>
    <property type="match status" value="1"/>
</dbReference>
<organism evidence="2 3">
    <name type="scientific">Leptospira inadai serovar Lyme</name>
    <dbReference type="NCBI Taxonomy" id="293084"/>
    <lineage>
        <taxon>Bacteria</taxon>
        <taxon>Pseudomonadati</taxon>
        <taxon>Spirochaetota</taxon>
        <taxon>Spirochaetia</taxon>
        <taxon>Leptospirales</taxon>
        <taxon>Leptospiraceae</taxon>
        <taxon>Leptospira</taxon>
    </lineage>
</organism>
<proteinExistence type="predicted"/>
<evidence type="ECO:0000313" key="2">
    <source>
        <dbReference type="EMBL" id="PNV76021.1"/>
    </source>
</evidence>
<accession>A0ABX4YLC8</accession>
<dbReference type="CDD" id="cd00118">
    <property type="entry name" value="LysM"/>
    <property type="match status" value="1"/>
</dbReference>